<name>A0A1I9G498_BRUMA</name>
<sequence>MPGKIMEQSVGIAVSLVIYRQLPVMVPFIRNEKKKTDLKGKKIRPN</sequence>
<gene>
    <name evidence="2" type="primary">Bm13158</name>
    <name evidence="2" type="ORF">BM_Bm13158</name>
</gene>
<keyword evidence="1" id="KW-0472">Membrane</keyword>
<evidence type="ECO:0000256" key="1">
    <source>
        <dbReference type="SAM" id="Phobius"/>
    </source>
</evidence>
<protein>
    <submittedName>
        <fullName evidence="2">Bm13158, isoform b</fullName>
    </submittedName>
</protein>
<proteinExistence type="predicted"/>
<feature type="transmembrane region" description="Helical" evidence="1">
    <location>
        <begin position="12"/>
        <end position="29"/>
    </location>
</feature>
<reference evidence="2" key="2">
    <citation type="submission" date="2012-12" db="EMBL/GenBank/DDBJ databases">
        <authorList>
            <consortium name="WormBase Consortium"/>
            <person name="Ghedin E."/>
            <person name="Paulini M."/>
        </authorList>
    </citation>
    <scope>NUCLEOTIDE SEQUENCE</scope>
    <source>
        <strain evidence="2">FR3</strain>
    </source>
</reference>
<dbReference type="EMBL" id="LN857010">
    <property type="protein sequence ID" value="CDP99529.1"/>
    <property type="molecule type" value="Genomic_DNA"/>
</dbReference>
<dbReference type="AlphaFoldDB" id="A0A1I9G498"/>
<reference evidence="2" key="1">
    <citation type="journal article" date="2007" name="Science">
        <title>Draft genome of the filarial nematode parasite Brugia malayi.</title>
        <authorList>
            <person name="Ghedin E."/>
            <person name="Wang S."/>
            <person name="Spiro D."/>
            <person name="Caler E."/>
            <person name="Zhao Q."/>
            <person name="Crabtree J."/>
            <person name="Allen J.E."/>
            <person name="Delcher A.L."/>
            <person name="Guiliano D.B."/>
            <person name="Miranda-Saavedra D."/>
            <person name="Angiuoli S.V."/>
            <person name="Creasy T."/>
            <person name="Amedeo P."/>
            <person name="Haas B."/>
            <person name="El-Sayed N.M."/>
            <person name="Wortman J.R."/>
            <person name="Feldblyum T."/>
            <person name="Tallon L."/>
            <person name="Schatz M."/>
            <person name="Shumway M."/>
            <person name="Koo H."/>
            <person name="Salzberg S.L."/>
            <person name="Schobel S."/>
            <person name="Pertea M."/>
            <person name="Pop M."/>
            <person name="White O."/>
            <person name="Barton G.J."/>
            <person name="Carlow C.K."/>
            <person name="Crawford M.J."/>
            <person name="Daub J."/>
            <person name="Dimmic M.W."/>
            <person name="Estes C.F."/>
            <person name="Foster J.M."/>
            <person name="Ganatra M."/>
            <person name="Gregory W.F."/>
            <person name="Johnson N.M."/>
            <person name="Jin J."/>
            <person name="Komuniecki R."/>
            <person name="Korf I."/>
            <person name="Kumar S."/>
            <person name="Laney S."/>
            <person name="Li B.W."/>
            <person name="Li W."/>
            <person name="Lindblom T.H."/>
            <person name="Lustigman S."/>
            <person name="Ma D."/>
            <person name="Maina C.V."/>
            <person name="Martin D.M."/>
            <person name="McCarter J.P."/>
            <person name="McReynolds L."/>
            <person name="Mitreva M."/>
            <person name="Nutman T.B."/>
            <person name="Parkinson J."/>
            <person name="Peregrin-Alvarez J.M."/>
            <person name="Poole C."/>
            <person name="Ren Q."/>
            <person name="Saunders L."/>
            <person name="Sluder A.E."/>
            <person name="Smith K."/>
            <person name="Stanke M."/>
            <person name="Unnasch T.R."/>
            <person name="Ware J."/>
            <person name="Wei A.D."/>
            <person name="Weil G."/>
            <person name="Williams D.J."/>
            <person name="Zhang Y."/>
            <person name="Williams S.A."/>
            <person name="Fraser-Liggett C."/>
            <person name="Slatko B."/>
            <person name="Blaxter M.L."/>
            <person name="Scott A.L."/>
        </authorList>
    </citation>
    <scope>NUCLEOTIDE SEQUENCE</scope>
    <source>
        <strain evidence="2">FR3</strain>
    </source>
</reference>
<accession>A0A1I9G498</accession>
<keyword evidence="1" id="KW-1133">Transmembrane helix</keyword>
<keyword evidence="1" id="KW-0812">Transmembrane</keyword>
<evidence type="ECO:0000313" key="2">
    <source>
        <dbReference type="EMBL" id="CDP99529.1"/>
    </source>
</evidence>
<organism evidence="2">
    <name type="scientific">Brugia malayi</name>
    <name type="common">Filarial nematode worm</name>
    <dbReference type="NCBI Taxonomy" id="6279"/>
    <lineage>
        <taxon>Eukaryota</taxon>
        <taxon>Metazoa</taxon>
        <taxon>Ecdysozoa</taxon>
        <taxon>Nematoda</taxon>
        <taxon>Chromadorea</taxon>
        <taxon>Rhabditida</taxon>
        <taxon>Spirurina</taxon>
        <taxon>Spiruromorpha</taxon>
        <taxon>Filarioidea</taxon>
        <taxon>Onchocercidae</taxon>
        <taxon>Brugia</taxon>
    </lineage>
</organism>